<evidence type="ECO:0000256" key="1">
    <source>
        <dbReference type="SAM" id="Phobius"/>
    </source>
</evidence>
<keyword evidence="1" id="KW-1133">Transmembrane helix</keyword>
<dbReference type="EMBL" id="JBANAX010000341">
    <property type="protein sequence ID" value="KAL1213449.1"/>
    <property type="molecule type" value="Genomic_DNA"/>
</dbReference>
<accession>A0ABD1B9C5</accession>
<keyword evidence="3" id="KW-1185">Reference proteome</keyword>
<dbReference type="Proteomes" id="UP001558713">
    <property type="component" value="Unassembled WGS sequence"/>
</dbReference>
<dbReference type="AlphaFoldDB" id="A0ABD1B9C5"/>
<name>A0ABD1B9C5_CARAN</name>
<organism evidence="2 3">
    <name type="scientific">Cardamine amara subsp. amara</name>
    <dbReference type="NCBI Taxonomy" id="228776"/>
    <lineage>
        <taxon>Eukaryota</taxon>
        <taxon>Viridiplantae</taxon>
        <taxon>Streptophyta</taxon>
        <taxon>Embryophyta</taxon>
        <taxon>Tracheophyta</taxon>
        <taxon>Spermatophyta</taxon>
        <taxon>Magnoliopsida</taxon>
        <taxon>eudicotyledons</taxon>
        <taxon>Gunneridae</taxon>
        <taxon>Pentapetalae</taxon>
        <taxon>rosids</taxon>
        <taxon>malvids</taxon>
        <taxon>Brassicales</taxon>
        <taxon>Brassicaceae</taxon>
        <taxon>Cardamineae</taxon>
        <taxon>Cardamine</taxon>
    </lineage>
</organism>
<evidence type="ECO:0000313" key="3">
    <source>
        <dbReference type="Proteomes" id="UP001558713"/>
    </source>
</evidence>
<sequence length="67" mass="7672">MIQVAKELKRIERLEQSLDATSGLLEPEMLEDRSSMVKWTRKIGFKIEIMLILSFCIAGFLIALLFG</sequence>
<keyword evidence="1" id="KW-0472">Membrane</keyword>
<protein>
    <submittedName>
        <fullName evidence="2">Uncharacterized protein</fullName>
    </submittedName>
</protein>
<proteinExistence type="predicted"/>
<evidence type="ECO:0000313" key="2">
    <source>
        <dbReference type="EMBL" id="KAL1213449.1"/>
    </source>
</evidence>
<reference evidence="2 3" key="1">
    <citation type="submission" date="2024-04" db="EMBL/GenBank/DDBJ databases">
        <title>Genome assembly C_amara_ONT_v2.</title>
        <authorList>
            <person name="Yant L."/>
            <person name="Moore C."/>
            <person name="Slenker M."/>
        </authorList>
    </citation>
    <scope>NUCLEOTIDE SEQUENCE [LARGE SCALE GENOMIC DNA]</scope>
    <source>
        <tissue evidence="2">Leaf</tissue>
    </source>
</reference>
<feature type="transmembrane region" description="Helical" evidence="1">
    <location>
        <begin position="43"/>
        <end position="66"/>
    </location>
</feature>
<gene>
    <name evidence="2" type="ORF">V5N11_033728</name>
</gene>
<comment type="caution">
    <text evidence="2">The sequence shown here is derived from an EMBL/GenBank/DDBJ whole genome shotgun (WGS) entry which is preliminary data.</text>
</comment>
<keyword evidence="1" id="KW-0812">Transmembrane</keyword>